<organism evidence="1 2">
    <name type="scientific">Thalassospira alkalitolerans</name>
    <dbReference type="NCBI Taxonomy" id="1293890"/>
    <lineage>
        <taxon>Bacteria</taxon>
        <taxon>Pseudomonadati</taxon>
        <taxon>Pseudomonadota</taxon>
        <taxon>Alphaproteobacteria</taxon>
        <taxon>Rhodospirillales</taxon>
        <taxon>Thalassospiraceae</taxon>
        <taxon>Thalassospira</taxon>
    </lineage>
</organism>
<evidence type="ECO:0008006" key="3">
    <source>
        <dbReference type="Google" id="ProtNLM"/>
    </source>
</evidence>
<dbReference type="EMBL" id="JFKB01000001">
    <property type="protein sequence ID" value="OSQ49978.1"/>
    <property type="molecule type" value="Genomic_DNA"/>
</dbReference>
<dbReference type="Gene3D" id="3.40.630.30">
    <property type="match status" value="1"/>
</dbReference>
<evidence type="ECO:0000313" key="1">
    <source>
        <dbReference type="EMBL" id="OSQ49978.1"/>
    </source>
</evidence>
<gene>
    <name evidence="1" type="ORF">TALK_00205</name>
</gene>
<reference evidence="1 2" key="1">
    <citation type="submission" date="2014-03" db="EMBL/GenBank/DDBJ databases">
        <title>The draft genome sequence of Thalassospira alkalitolerans JCM 18968.</title>
        <authorList>
            <person name="Lai Q."/>
            <person name="Shao Z."/>
        </authorList>
    </citation>
    <scope>NUCLEOTIDE SEQUENCE [LARGE SCALE GENOMIC DNA]</scope>
    <source>
        <strain evidence="1 2">JCM 18968</strain>
    </source>
</reference>
<dbReference type="STRING" id="1293890.TALK_00205"/>
<proteinExistence type="predicted"/>
<dbReference type="SUPFAM" id="SSF55729">
    <property type="entry name" value="Acyl-CoA N-acyltransferases (Nat)"/>
    <property type="match status" value="1"/>
</dbReference>
<evidence type="ECO:0000313" key="2">
    <source>
        <dbReference type="Proteomes" id="UP000193396"/>
    </source>
</evidence>
<dbReference type="InterPro" id="IPR016181">
    <property type="entry name" value="Acyl_CoA_acyltransferase"/>
</dbReference>
<dbReference type="RefSeq" id="WP_085614683.1">
    <property type="nucleotide sequence ID" value="NZ_JBLXHE010000002.1"/>
</dbReference>
<name>A0A1Y2LGJ7_9PROT</name>
<keyword evidence="2" id="KW-1185">Reference proteome</keyword>
<dbReference type="AlphaFoldDB" id="A0A1Y2LGJ7"/>
<sequence length="313" mass="35404">MDLIPVTPENVERFAAFRMEIASEELRSYYNTIDLPAALLRQGTEFFYEDRAGQITAAISLTRSPHRDRSIVVMISADTREKAPQDLTNIICKILSDEKGHTAEQDTIYKIFEDEEAPLIGKDLEAIGFERIVGNYRYVRAPGPPRPGEFPYAERARKRGYETLIIDDAYVAAHPDIFETLADLLNRAFLNWASVTKTTAEHIRSHYDKDANDILITKLGDEVASTMFCSFLGKEVLSPKYASLRKHWGSGASDLMSQHLAQYVADRWNVPIIGYADATNAASWKALERFGLTRDQEISYWGRRIPAGSTFQL</sequence>
<dbReference type="Proteomes" id="UP000193396">
    <property type="component" value="Unassembled WGS sequence"/>
</dbReference>
<accession>A0A1Y2LGJ7</accession>
<comment type="caution">
    <text evidence="1">The sequence shown here is derived from an EMBL/GenBank/DDBJ whole genome shotgun (WGS) entry which is preliminary data.</text>
</comment>
<protein>
    <recommendedName>
        <fullName evidence="3">N-acetyltransferase domain-containing protein</fullName>
    </recommendedName>
</protein>